<accession>A0ABU0EXQ6</accession>
<proteinExistence type="predicted"/>
<dbReference type="PANTHER" id="PTHR37042">
    <property type="entry name" value="OUTER MEMBRANE PROTEIN RV1973"/>
    <property type="match status" value="1"/>
</dbReference>
<comment type="subcellular location">
    <subcellularLocation>
        <location evidence="1">Membrane</location>
    </subcellularLocation>
</comment>
<keyword evidence="3" id="KW-1133">Transmembrane helix</keyword>
<evidence type="ECO:0000313" key="4">
    <source>
        <dbReference type="EMBL" id="MDQ0380053.1"/>
    </source>
</evidence>
<keyword evidence="5" id="KW-1185">Reference proteome</keyword>
<comment type="caution">
    <text evidence="4">The sequence shown here is derived from an EMBL/GenBank/DDBJ whole genome shotgun (WGS) entry which is preliminary data.</text>
</comment>
<dbReference type="RefSeq" id="WP_306993753.1">
    <property type="nucleotide sequence ID" value="NZ_JAUSUT010000001.1"/>
</dbReference>
<dbReference type="SUPFAM" id="SSF54427">
    <property type="entry name" value="NTF2-like"/>
    <property type="match status" value="1"/>
</dbReference>
<sequence>MTRLPRVLGALAVVAVLAAAWFGWGWWQAATDAGLVRARDRDAVVAAAGEALVTLNTIDYRDGPAAIDRWIAVTSGQLGSSLNGDRQTQQDRAKTAQLVATASLRQIAVTELTGDTARVIAVLDVSIATGGGAPKPGRSHVIADVSRVEGTWKVTSVQAAT</sequence>
<name>A0ABU0EXQ6_9PSEU</name>
<protein>
    <submittedName>
        <fullName evidence="4">Mce-associated membrane protein</fullName>
    </submittedName>
</protein>
<evidence type="ECO:0000256" key="1">
    <source>
        <dbReference type="ARBA" id="ARBA00004370"/>
    </source>
</evidence>
<dbReference type="InterPro" id="IPR032710">
    <property type="entry name" value="NTF2-like_dom_sf"/>
</dbReference>
<reference evidence="4 5" key="1">
    <citation type="submission" date="2023-07" db="EMBL/GenBank/DDBJ databases">
        <title>Sequencing the genomes of 1000 actinobacteria strains.</title>
        <authorList>
            <person name="Klenk H.-P."/>
        </authorList>
    </citation>
    <scope>NUCLEOTIDE SEQUENCE [LARGE SCALE GENOMIC DNA]</scope>
    <source>
        <strain evidence="4 5">DSM 45805</strain>
    </source>
</reference>
<evidence type="ECO:0000256" key="3">
    <source>
        <dbReference type="SAM" id="Phobius"/>
    </source>
</evidence>
<keyword evidence="2 3" id="KW-0472">Membrane</keyword>
<gene>
    <name evidence="4" type="ORF">FB470_004047</name>
</gene>
<evidence type="ECO:0000256" key="2">
    <source>
        <dbReference type="ARBA" id="ARBA00023136"/>
    </source>
</evidence>
<organism evidence="4 5">
    <name type="scientific">Amycolatopsis thermophila</name>
    <dbReference type="NCBI Taxonomy" id="206084"/>
    <lineage>
        <taxon>Bacteria</taxon>
        <taxon>Bacillati</taxon>
        <taxon>Actinomycetota</taxon>
        <taxon>Actinomycetes</taxon>
        <taxon>Pseudonocardiales</taxon>
        <taxon>Pseudonocardiaceae</taxon>
        <taxon>Amycolatopsis</taxon>
    </lineage>
</organism>
<feature type="transmembrane region" description="Helical" evidence="3">
    <location>
        <begin position="7"/>
        <end position="27"/>
    </location>
</feature>
<dbReference type="EMBL" id="JAUSUT010000001">
    <property type="protein sequence ID" value="MDQ0380053.1"/>
    <property type="molecule type" value="Genomic_DNA"/>
</dbReference>
<evidence type="ECO:0000313" key="5">
    <source>
        <dbReference type="Proteomes" id="UP001229651"/>
    </source>
</evidence>
<dbReference type="Proteomes" id="UP001229651">
    <property type="component" value="Unassembled WGS sequence"/>
</dbReference>
<dbReference type="PANTHER" id="PTHR37042:SF4">
    <property type="entry name" value="OUTER MEMBRANE PROTEIN RV1973"/>
    <property type="match status" value="1"/>
</dbReference>
<keyword evidence="3" id="KW-0812">Transmembrane</keyword>